<feature type="domain" description="ABC transmembrane type-1" evidence="15">
    <location>
        <begin position="708"/>
        <end position="997"/>
    </location>
</feature>
<evidence type="ECO:0000256" key="2">
    <source>
        <dbReference type="ARBA" id="ARBA00004308"/>
    </source>
</evidence>
<feature type="domain" description="ABC transmembrane type-1" evidence="15">
    <location>
        <begin position="58"/>
        <end position="348"/>
    </location>
</feature>
<evidence type="ECO:0000313" key="17">
    <source>
        <dbReference type="Proteomes" id="UP001303115"/>
    </source>
</evidence>
<dbReference type="PROSITE" id="PS50929">
    <property type="entry name" value="ABC_TM1F"/>
    <property type="match status" value="2"/>
</dbReference>
<dbReference type="Gene3D" id="3.40.50.300">
    <property type="entry name" value="P-loop containing nucleotide triphosphate hydrolases"/>
    <property type="match status" value="2"/>
</dbReference>
<dbReference type="GO" id="GO:0005743">
    <property type="term" value="C:mitochondrial inner membrane"/>
    <property type="evidence" value="ECO:0007669"/>
    <property type="project" value="TreeGrafter"/>
</dbReference>
<dbReference type="PANTHER" id="PTHR43394">
    <property type="entry name" value="ATP-DEPENDENT PERMEASE MDL1, MITOCHONDRIAL"/>
    <property type="match status" value="1"/>
</dbReference>
<feature type="region of interest" description="Disordered" evidence="12">
    <location>
        <begin position="1"/>
        <end position="32"/>
    </location>
</feature>
<keyword evidence="11" id="KW-0325">Glycoprotein</keyword>
<dbReference type="FunFam" id="3.40.50.300:FF:000913">
    <property type="entry name" value="ABC multidrug transporter SitT"/>
    <property type="match status" value="1"/>
</dbReference>
<dbReference type="PROSITE" id="PS50893">
    <property type="entry name" value="ABC_TRANSPORTER_2"/>
    <property type="match status" value="2"/>
</dbReference>
<dbReference type="CDD" id="cd18578">
    <property type="entry name" value="ABC_6TM_Pgp_ABCB1_D2_like"/>
    <property type="match status" value="1"/>
</dbReference>
<evidence type="ECO:0000256" key="13">
    <source>
        <dbReference type="SAM" id="Phobius"/>
    </source>
</evidence>
<feature type="transmembrane region" description="Helical" evidence="13">
    <location>
        <begin position="284"/>
        <end position="308"/>
    </location>
</feature>
<dbReference type="GO" id="GO:0090374">
    <property type="term" value="P:oligopeptide export from mitochondrion"/>
    <property type="evidence" value="ECO:0007669"/>
    <property type="project" value="TreeGrafter"/>
</dbReference>
<dbReference type="InterPro" id="IPR039421">
    <property type="entry name" value="Type_1_exporter"/>
</dbReference>
<keyword evidence="6" id="KW-0677">Repeat</keyword>
<dbReference type="InterPro" id="IPR027417">
    <property type="entry name" value="P-loop_NTPase"/>
</dbReference>
<evidence type="ECO:0000256" key="5">
    <source>
        <dbReference type="ARBA" id="ARBA00022692"/>
    </source>
</evidence>
<dbReference type="SUPFAM" id="SSF52540">
    <property type="entry name" value="P-loop containing nucleoside triphosphate hydrolases"/>
    <property type="match status" value="2"/>
</dbReference>
<keyword evidence="5 13" id="KW-0812">Transmembrane</keyword>
<feature type="domain" description="ABC transporter" evidence="14">
    <location>
        <begin position="1032"/>
        <end position="1288"/>
    </location>
</feature>
<evidence type="ECO:0000313" key="16">
    <source>
        <dbReference type="EMBL" id="KAK4039664.1"/>
    </source>
</evidence>
<dbReference type="InterPro" id="IPR011527">
    <property type="entry name" value="ABC1_TM_dom"/>
</dbReference>
<reference evidence="17" key="1">
    <citation type="journal article" date="2023" name="Mol. Phylogenet. Evol.">
        <title>Genome-scale phylogeny and comparative genomics of the fungal order Sordariales.</title>
        <authorList>
            <person name="Hensen N."/>
            <person name="Bonometti L."/>
            <person name="Westerberg I."/>
            <person name="Brannstrom I.O."/>
            <person name="Guillou S."/>
            <person name="Cros-Aarteil S."/>
            <person name="Calhoun S."/>
            <person name="Haridas S."/>
            <person name="Kuo A."/>
            <person name="Mondo S."/>
            <person name="Pangilinan J."/>
            <person name="Riley R."/>
            <person name="LaButti K."/>
            <person name="Andreopoulos B."/>
            <person name="Lipzen A."/>
            <person name="Chen C."/>
            <person name="Yan M."/>
            <person name="Daum C."/>
            <person name="Ng V."/>
            <person name="Clum A."/>
            <person name="Steindorff A."/>
            <person name="Ohm R.A."/>
            <person name="Martin F."/>
            <person name="Silar P."/>
            <person name="Natvig D.O."/>
            <person name="Lalanne C."/>
            <person name="Gautier V."/>
            <person name="Ament-Velasquez S.L."/>
            <person name="Kruys A."/>
            <person name="Hutchinson M.I."/>
            <person name="Powell A.J."/>
            <person name="Barry K."/>
            <person name="Miller A.N."/>
            <person name="Grigoriev I.V."/>
            <person name="Debuchy R."/>
            <person name="Gladieux P."/>
            <person name="Hiltunen Thoren M."/>
            <person name="Johannesson H."/>
        </authorList>
    </citation>
    <scope>NUCLEOTIDE SEQUENCE [LARGE SCALE GENOMIC DNA]</scope>
    <source>
        <strain evidence="17">CBS 284.82</strain>
    </source>
</reference>
<dbReference type="GO" id="GO:0016887">
    <property type="term" value="F:ATP hydrolysis activity"/>
    <property type="evidence" value="ECO:0007669"/>
    <property type="project" value="InterPro"/>
</dbReference>
<organism evidence="16 17">
    <name type="scientific">Parachaetomium inaequale</name>
    <dbReference type="NCBI Taxonomy" id="2588326"/>
    <lineage>
        <taxon>Eukaryota</taxon>
        <taxon>Fungi</taxon>
        <taxon>Dikarya</taxon>
        <taxon>Ascomycota</taxon>
        <taxon>Pezizomycotina</taxon>
        <taxon>Sordariomycetes</taxon>
        <taxon>Sordariomycetidae</taxon>
        <taxon>Sordariales</taxon>
        <taxon>Chaetomiaceae</taxon>
        <taxon>Parachaetomium</taxon>
    </lineage>
</organism>
<keyword evidence="8" id="KW-0067">ATP-binding</keyword>
<feature type="transmembrane region" description="Helical" evidence="13">
    <location>
        <begin position="58"/>
        <end position="84"/>
    </location>
</feature>
<protein>
    <submittedName>
        <fullName evidence="16">Leptomycin B resistance protein pmd1</fullName>
    </submittedName>
</protein>
<feature type="transmembrane region" description="Helical" evidence="13">
    <location>
        <begin position="827"/>
        <end position="847"/>
    </location>
</feature>
<dbReference type="GO" id="GO:0012505">
    <property type="term" value="C:endomembrane system"/>
    <property type="evidence" value="ECO:0007669"/>
    <property type="project" value="UniProtKB-SubCell"/>
</dbReference>
<dbReference type="Pfam" id="PF00005">
    <property type="entry name" value="ABC_tran"/>
    <property type="match status" value="2"/>
</dbReference>
<dbReference type="EMBL" id="MU854395">
    <property type="protein sequence ID" value="KAK4039664.1"/>
    <property type="molecule type" value="Genomic_DNA"/>
</dbReference>
<feature type="transmembrane region" description="Helical" evidence="13">
    <location>
        <begin position="853"/>
        <end position="871"/>
    </location>
</feature>
<dbReference type="FunFam" id="1.20.1560.10:FF:000057">
    <property type="entry name" value="ABC multidrug transporter SitT"/>
    <property type="match status" value="1"/>
</dbReference>
<feature type="domain" description="ABC transporter" evidence="14">
    <location>
        <begin position="383"/>
        <end position="628"/>
    </location>
</feature>
<evidence type="ECO:0000256" key="3">
    <source>
        <dbReference type="ARBA" id="ARBA00007577"/>
    </source>
</evidence>
<dbReference type="CDD" id="cd18577">
    <property type="entry name" value="ABC_6TM_Pgp_ABCB1_D1_like"/>
    <property type="match status" value="1"/>
</dbReference>
<keyword evidence="4" id="KW-0813">Transport</keyword>
<feature type="transmembrane region" description="Helical" evidence="13">
    <location>
        <begin position="320"/>
        <end position="340"/>
    </location>
</feature>
<comment type="similarity">
    <text evidence="3">Belongs to the ABC transporter superfamily. ABCB family. Multidrug resistance exporter (TC 3.A.1.201) subfamily.</text>
</comment>
<feature type="transmembrane region" description="Helical" evidence="13">
    <location>
        <begin position="180"/>
        <end position="200"/>
    </location>
</feature>
<evidence type="ECO:0000256" key="6">
    <source>
        <dbReference type="ARBA" id="ARBA00022737"/>
    </source>
</evidence>
<dbReference type="GO" id="GO:0015421">
    <property type="term" value="F:ABC-type oligopeptide transporter activity"/>
    <property type="evidence" value="ECO:0007669"/>
    <property type="project" value="TreeGrafter"/>
</dbReference>
<name>A0AAN6SQT0_9PEZI</name>
<evidence type="ECO:0000256" key="8">
    <source>
        <dbReference type="ARBA" id="ARBA00022840"/>
    </source>
</evidence>
<evidence type="ECO:0000256" key="4">
    <source>
        <dbReference type="ARBA" id="ARBA00022448"/>
    </source>
</evidence>
<keyword evidence="17" id="KW-1185">Reference proteome</keyword>
<evidence type="ECO:0000256" key="10">
    <source>
        <dbReference type="ARBA" id="ARBA00023136"/>
    </source>
</evidence>
<dbReference type="PROSITE" id="PS00211">
    <property type="entry name" value="ABC_TRANSPORTER_1"/>
    <property type="match status" value="2"/>
</dbReference>
<dbReference type="InterPro" id="IPR003439">
    <property type="entry name" value="ABC_transporter-like_ATP-bd"/>
</dbReference>
<dbReference type="Gene3D" id="1.20.1560.10">
    <property type="entry name" value="ABC transporter type 1, transmembrane domain"/>
    <property type="match status" value="1"/>
</dbReference>
<evidence type="ECO:0000259" key="15">
    <source>
        <dbReference type="PROSITE" id="PS50929"/>
    </source>
</evidence>
<dbReference type="CDD" id="cd03249">
    <property type="entry name" value="ABC_MTABC3_MDL1_MDL2"/>
    <property type="match status" value="2"/>
</dbReference>
<sequence length="1292" mass="140047">MAASVHISKDEDQAEKDSTTQPTTEHQGEDKKAEGDVGNAYWRIFRYAGAFEYTLQGIAFFAAIASGAGIALQNLVFGAFVTVITDYGAGDSSTDVFLDDVAELALYFVYLGIGRFVLSYTYNAFLTYASNRIVRNIRHAYLRAALGQEVAYFDFGTGGSIATQATSNGRLIQGGISEKLGLTFQGLGAFVTAFVVAFATHWKLTLITLCVAPATIITMGVVAAIEAGYETKILDIHAQANSFAEGVLASARTVHAFEMRARLVAKFDGYLADAHRWGNKISPLFGALFSVEYTIIYLGFGLAFWQGVQMLARGEIENSGQIFTVLLSVAIGSIQITMLAPYSIEFTRAAASAASLFKLIDRESAIDPFDKSGEQPSEITGLVELDSVTFAYPTRPGITVLDRFSLRVPAGKVTALVGQSGSGKSTIVGLVERWYSPSSGAIKLDGRPIDTLNLNWLRKNVRLVQQEPVLFQGSVFDNIAYGLVGTAWENASKEEQMAQVQEAATTAFAHDFISELPNGYDTDIGQRGSLLSGGQKQRIAIARSIVSHPKVLLLDEATSALDPHAEGVVQQALDRAAEGRTTIVIAHKLATIRKADNIVVMSKGHIVEQGTHEGLIAQDGTYARLVRIQDLSVGAADSPLDAEQKDAAADEGHTAELTETMTRYATEDLARMEAQRERDNFDNHKQLGLIAVIIRLVKDSPELKWWYLAVVASCFASAAVFPCQAILLSRMMDVFTLTGDGDALTDRGNFFASMFIVLAAGCLVFYFVLGWSVNVVAQTLSHNLRRQTFHDMLRQDLQFFDRPDNSTGALTSRVDSNPQSVFELMGYNVGLILIAVLNVVACIILGIAHSWKLGLVVVFGGLPPLLGAGWLKIRLDMRLDHNISKKSSTSASIASEAITAIRTVSSLAIEEHVLARYTAELDHAVAETVKPLAGVMVCFALTQAIEYWFMALGFWYGCRLVAFNEASVYNFFVAFMGVFFSGQATAQMFQFSTSITKGKNAANYIFWLSELQPTVRETDHNRDNGPKSGGPVVLDNMRFSYPLRPDAVVLRGVDLEIKKGQFVAVVGASGCGKSTVIAMLERFYDPSTGNIRIDSDVLSELNPRLYRRIVSLVQQEPTLFQGSIRENIALGIDDSSAAVDIAATFTAAPGPSVPDSQIETALRAANAWEFVSSLPEGLSTAAGPNGTQLSGGQRQRIAIARSLIRDPKILLLDEATSALDTESEKIVQSALAEAAKAGDRVTVAVAHRLSTIKDADVICVFHNGKIVEKGTHEELIALAGMYRKMCEAQNLD</sequence>
<evidence type="ECO:0000259" key="14">
    <source>
        <dbReference type="PROSITE" id="PS50893"/>
    </source>
</evidence>
<evidence type="ECO:0000256" key="9">
    <source>
        <dbReference type="ARBA" id="ARBA00022989"/>
    </source>
</evidence>
<evidence type="ECO:0000256" key="11">
    <source>
        <dbReference type="ARBA" id="ARBA00023180"/>
    </source>
</evidence>
<feature type="transmembrane region" description="Helical" evidence="13">
    <location>
        <begin position="705"/>
        <end position="730"/>
    </location>
</feature>
<dbReference type="GO" id="GO:0005524">
    <property type="term" value="F:ATP binding"/>
    <property type="evidence" value="ECO:0007669"/>
    <property type="project" value="UniProtKB-KW"/>
</dbReference>
<accession>A0AAN6SQT0</accession>
<evidence type="ECO:0000256" key="7">
    <source>
        <dbReference type="ARBA" id="ARBA00022741"/>
    </source>
</evidence>
<keyword evidence="7" id="KW-0547">Nucleotide-binding</keyword>
<keyword evidence="9 13" id="KW-1133">Transmembrane helix</keyword>
<keyword evidence="10 13" id="KW-0472">Membrane</keyword>
<feature type="compositionally biased region" description="Basic and acidic residues" evidence="12">
    <location>
        <begin position="7"/>
        <end position="18"/>
    </location>
</feature>
<evidence type="ECO:0000256" key="12">
    <source>
        <dbReference type="SAM" id="MobiDB-lite"/>
    </source>
</evidence>
<dbReference type="SMART" id="SM00382">
    <property type="entry name" value="AAA"/>
    <property type="match status" value="2"/>
</dbReference>
<feature type="transmembrane region" description="Helical" evidence="13">
    <location>
        <begin position="104"/>
        <end position="129"/>
    </location>
</feature>
<gene>
    <name evidence="16" type="ORF">C8A01DRAFT_36368</name>
</gene>
<feature type="transmembrane region" description="Helical" evidence="13">
    <location>
        <begin position="206"/>
        <end position="225"/>
    </location>
</feature>
<evidence type="ECO:0000256" key="1">
    <source>
        <dbReference type="ARBA" id="ARBA00004141"/>
    </source>
</evidence>
<dbReference type="Pfam" id="PF00664">
    <property type="entry name" value="ABC_membrane"/>
    <property type="match status" value="2"/>
</dbReference>
<dbReference type="InterPro" id="IPR017871">
    <property type="entry name" value="ABC_transporter-like_CS"/>
</dbReference>
<dbReference type="Proteomes" id="UP001303115">
    <property type="component" value="Unassembled WGS sequence"/>
</dbReference>
<dbReference type="InterPro" id="IPR003593">
    <property type="entry name" value="AAA+_ATPase"/>
</dbReference>
<proteinExistence type="inferred from homology"/>
<dbReference type="FunFam" id="3.40.50.300:FF:001530">
    <property type="entry name" value="ABC multidrug transporter (Eurofung)"/>
    <property type="match status" value="1"/>
</dbReference>
<feature type="transmembrane region" description="Helical" evidence="13">
    <location>
        <begin position="968"/>
        <end position="989"/>
    </location>
</feature>
<comment type="caution">
    <text evidence="16">The sequence shown here is derived from an EMBL/GenBank/DDBJ whole genome shotgun (WGS) entry which is preliminary data.</text>
</comment>
<dbReference type="InterPro" id="IPR036640">
    <property type="entry name" value="ABC1_TM_sf"/>
</dbReference>
<feature type="transmembrane region" description="Helical" evidence="13">
    <location>
        <begin position="750"/>
        <end position="777"/>
    </location>
</feature>
<dbReference type="PANTHER" id="PTHR43394:SF1">
    <property type="entry name" value="ATP-BINDING CASSETTE SUB-FAMILY B MEMBER 10, MITOCHONDRIAL"/>
    <property type="match status" value="1"/>
</dbReference>
<dbReference type="SUPFAM" id="SSF90123">
    <property type="entry name" value="ABC transporter transmembrane region"/>
    <property type="match status" value="2"/>
</dbReference>
<comment type="subcellular location">
    <subcellularLocation>
        <location evidence="2">Endomembrane system</location>
    </subcellularLocation>
    <subcellularLocation>
        <location evidence="1">Membrane</location>
        <topology evidence="1">Multi-pass membrane protein</topology>
    </subcellularLocation>
</comment>